<gene>
    <name evidence="3" type="ORF">FJT64_023152</name>
</gene>
<sequence length="226" mass="24129">MAHRCCGWLDLRRGAVAIGVFYVCYLLLVAVTLAVLAGVLAAEAPLAGRLGLAAGGALLLALLAGGLLLGAARRRRPLLLLWLLTYGAVLLTLTVGVFGLAVAAETGHRTFLTEFCESRPAGRCSFRLFHYLLLLFAVEWYWWAVVLLRHRQLGREECAQHSETPPGVPVRGAHSGQRYHVPVTYCGDGGLLKPAADSGDHRPAAVSTGPPTAADLGRPPVVVHGW</sequence>
<dbReference type="Proteomes" id="UP000440578">
    <property type="component" value="Unassembled WGS sequence"/>
</dbReference>
<feature type="transmembrane region" description="Helical" evidence="2">
    <location>
        <begin position="20"/>
        <end position="40"/>
    </location>
</feature>
<protein>
    <submittedName>
        <fullName evidence="3">Uncharacterized protein</fullName>
    </submittedName>
</protein>
<comment type="caution">
    <text evidence="3">The sequence shown here is derived from an EMBL/GenBank/DDBJ whole genome shotgun (WGS) entry which is preliminary data.</text>
</comment>
<accession>A0A6A4WBT7</accession>
<name>A0A6A4WBT7_AMPAM</name>
<feature type="transmembrane region" description="Helical" evidence="2">
    <location>
        <begin position="128"/>
        <end position="148"/>
    </location>
</feature>
<evidence type="ECO:0000256" key="2">
    <source>
        <dbReference type="SAM" id="Phobius"/>
    </source>
</evidence>
<feature type="transmembrane region" description="Helical" evidence="2">
    <location>
        <begin position="79"/>
        <end position="104"/>
    </location>
</feature>
<dbReference type="EMBL" id="VIIS01000774">
    <property type="protein sequence ID" value="KAF0305207.1"/>
    <property type="molecule type" value="Genomic_DNA"/>
</dbReference>
<organism evidence="3 4">
    <name type="scientific">Amphibalanus amphitrite</name>
    <name type="common">Striped barnacle</name>
    <name type="synonym">Balanus amphitrite</name>
    <dbReference type="NCBI Taxonomy" id="1232801"/>
    <lineage>
        <taxon>Eukaryota</taxon>
        <taxon>Metazoa</taxon>
        <taxon>Ecdysozoa</taxon>
        <taxon>Arthropoda</taxon>
        <taxon>Crustacea</taxon>
        <taxon>Multicrustacea</taxon>
        <taxon>Cirripedia</taxon>
        <taxon>Thoracica</taxon>
        <taxon>Thoracicalcarea</taxon>
        <taxon>Balanomorpha</taxon>
        <taxon>Balanoidea</taxon>
        <taxon>Balanidae</taxon>
        <taxon>Amphibalaninae</taxon>
        <taxon>Amphibalanus</taxon>
    </lineage>
</organism>
<feature type="region of interest" description="Disordered" evidence="1">
    <location>
        <begin position="197"/>
        <end position="218"/>
    </location>
</feature>
<reference evidence="3 4" key="1">
    <citation type="submission" date="2019-07" db="EMBL/GenBank/DDBJ databases">
        <title>Draft genome assembly of a fouling barnacle, Amphibalanus amphitrite (Darwin, 1854): The first reference genome for Thecostraca.</title>
        <authorList>
            <person name="Kim W."/>
        </authorList>
    </citation>
    <scope>NUCLEOTIDE SEQUENCE [LARGE SCALE GENOMIC DNA]</scope>
    <source>
        <strain evidence="3">SNU_AA5</strain>
        <tissue evidence="3">Soma without cirri and trophi</tissue>
    </source>
</reference>
<dbReference type="AlphaFoldDB" id="A0A6A4WBT7"/>
<feature type="transmembrane region" description="Helical" evidence="2">
    <location>
        <begin position="52"/>
        <end position="72"/>
    </location>
</feature>
<keyword evidence="2" id="KW-1133">Transmembrane helix</keyword>
<evidence type="ECO:0000256" key="1">
    <source>
        <dbReference type="SAM" id="MobiDB-lite"/>
    </source>
</evidence>
<keyword evidence="4" id="KW-1185">Reference proteome</keyword>
<evidence type="ECO:0000313" key="3">
    <source>
        <dbReference type="EMBL" id="KAF0305207.1"/>
    </source>
</evidence>
<keyword evidence="2" id="KW-0472">Membrane</keyword>
<proteinExistence type="predicted"/>
<evidence type="ECO:0000313" key="4">
    <source>
        <dbReference type="Proteomes" id="UP000440578"/>
    </source>
</evidence>
<keyword evidence="2" id="KW-0812">Transmembrane</keyword>